<dbReference type="GO" id="GO:0004798">
    <property type="term" value="F:dTMP kinase activity"/>
    <property type="evidence" value="ECO:0007669"/>
    <property type="project" value="TreeGrafter"/>
</dbReference>
<gene>
    <name evidence="7" type="ORF">SAMN04489832_3591</name>
</gene>
<dbReference type="Proteomes" id="UP000185124">
    <property type="component" value="Unassembled WGS sequence"/>
</dbReference>
<organism evidence="7 8">
    <name type="scientific">Micromonospora cremea</name>
    <dbReference type="NCBI Taxonomy" id="709881"/>
    <lineage>
        <taxon>Bacteria</taxon>
        <taxon>Bacillati</taxon>
        <taxon>Actinomycetota</taxon>
        <taxon>Actinomycetes</taxon>
        <taxon>Micromonosporales</taxon>
        <taxon>Micromonosporaceae</taxon>
        <taxon>Micromonospora</taxon>
    </lineage>
</organism>
<dbReference type="InterPro" id="IPR027417">
    <property type="entry name" value="P-loop_NTPase"/>
</dbReference>
<evidence type="ECO:0000259" key="6">
    <source>
        <dbReference type="Pfam" id="PF02223"/>
    </source>
</evidence>
<evidence type="ECO:0000313" key="8">
    <source>
        <dbReference type="Proteomes" id="UP000185124"/>
    </source>
</evidence>
<dbReference type="AlphaFoldDB" id="A0A1N5Z3N6"/>
<evidence type="ECO:0000256" key="1">
    <source>
        <dbReference type="ARBA" id="ARBA00009776"/>
    </source>
</evidence>
<feature type="domain" description="Thymidylate kinase-like" evidence="6">
    <location>
        <begin position="15"/>
        <end position="195"/>
    </location>
</feature>
<evidence type="ECO:0000313" key="7">
    <source>
        <dbReference type="EMBL" id="SIN16404.1"/>
    </source>
</evidence>
<dbReference type="CDD" id="cd01672">
    <property type="entry name" value="TMPK"/>
    <property type="match status" value="1"/>
</dbReference>
<dbReference type="Gene3D" id="3.40.50.300">
    <property type="entry name" value="P-loop containing nucleotide triphosphate hydrolases"/>
    <property type="match status" value="1"/>
</dbReference>
<keyword evidence="7" id="KW-0418">Kinase</keyword>
<keyword evidence="3" id="KW-0547">Nucleotide-binding</keyword>
<evidence type="ECO:0000256" key="3">
    <source>
        <dbReference type="ARBA" id="ARBA00022741"/>
    </source>
</evidence>
<dbReference type="InterPro" id="IPR039430">
    <property type="entry name" value="Thymidylate_kin-like_dom"/>
</dbReference>
<dbReference type="GO" id="GO:0006227">
    <property type="term" value="P:dUDP biosynthetic process"/>
    <property type="evidence" value="ECO:0007669"/>
    <property type="project" value="TreeGrafter"/>
</dbReference>
<keyword evidence="7" id="KW-0808">Transferase</keyword>
<dbReference type="STRING" id="709881.SAMN04489832_3591"/>
<dbReference type="SUPFAM" id="SSF52540">
    <property type="entry name" value="P-loop containing nucleoside triphosphate hydrolases"/>
    <property type="match status" value="1"/>
</dbReference>
<dbReference type="OrthoDB" id="3363468at2"/>
<evidence type="ECO:0000256" key="4">
    <source>
        <dbReference type="ARBA" id="ARBA00022840"/>
    </source>
</evidence>
<dbReference type="GO" id="GO:0006233">
    <property type="term" value="P:dTDP biosynthetic process"/>
    <property type="evidence" value="ECO:0007669"/>
    <property type="project" value="TreeGrafter"/>
</dbReference>
<evidence type="ECO:0000256" key="5">
    <source>
        <dbReference type="SAM" id="MobiDB-lite"/>
    </source>
</evidence>
<feature type="compositionally biased region" description="Pro residues" evidence="5">
    <location>
        <begin position="221"/>
        <end position="234"/>
    </location>
</feature>
<dbReference type="GO" id="GO:0005737">
    <property type="term" value="C:cytoplasm"/>
    <property type="evidence" value="ECO:0007669"/>
    <property type="project" value="TreeGrafter"/>
</dbReference>
<dbReference type="PANTHER" id="PTHR10344:SF4">
    <property type="entry name" value="UMP-CMP KINASE 2, MITOCHONDRIAL"/>
    <property type="match status" value="1"/>
</dbReference>
<dbReference type="Pfam" id="PF02223">
    <property type="entry name" value="Thymidylate_kin"/>
    <property type="match status" value="1"/>
</dbReference>
<proteinExistence type="inferred from homology"/>
<dbReference type="PANTHER" id="PTHR10344">
    <property type="entry name" value="THYMIDYLATE KINASE"/>
    <property type="match status" value="1"/>
</dbReference>
<protein>
    <recommendedName>
        <fullName evidence="2">Thymidylate kinase</fullName>
    </recommendedName>
</protein>
<keyword evidence="4" id="KW-0067">ATP-binding</keyword>
<name>A0A1N5Z3N6_9ACTN</name>
<sequence>MRRGRTRLRTVALIGIDGSGKTTQAHRLADALTAAGRPATYRRNASGRRWLGRLAHRLGRPDAQRLVGRDGVLAVESVLRWLAIAAALLSCLLTGRTAVMDRYSACQYASIRAHGGHRWERLARAGYRFFPTPQVTFLLAVDPAEAYRRIEQRGTDHETMGWLTAADTAYRALPEYPTFVLVDAGRPAEEVSEQIQAHLATWLPPSARPDPARPPAERPPSEVPEPAAPQPSVMPPSVSTPAAGTTAAVPAVGERTSRGAAGPLVAQARP</sequence>
<feature type="region of interest" description="Disordered" evidence="5">
    <location>
        <begin position="202"/>
        <end position="270"/>
    </location>
</feature>
<evidence type="ECO:0000256" key="2">
    <source>
        <dbReference type="ARBA" id="ARBA00017144"/>
    </source>
</evidence>
<reference evidence="8" key="1">
    <citation type="submission" date="2016-12" db="EMBL/GenBank/DDBJ databases">
        <authorList>
            <person name="Varghese N."/>
            <person name="Submissions S."/>
        </authorList>
    </citation>
    <scope>NUCLEOTIDE SEQUENCE [LARGE SCALE GENOMIC DNA]</scope>
    <source>
        <strain evidence="8">DSM 45599</strain>
    </source>
</reference>
<dbReference type="GO" id="GO:0005524">
    <property type="term" value="F:ATP binding"/>
    <property type="evidence" value="ECO:0007669"/>
    <property type="project" value="UniProtKB-KW"/>
</dbReference>
<keyword evidence="8" id="KW-1185">Reference proteome</keyword>
<comment type="similarity">
    <text evidence="1">Belongs to the thymidylate kinase family.</text>
</comment>
<dbReference type="EMBL" id="FSQT01000002">
    <property type="protein sequence ID" value="SIN16404.1"/>
    <property type="molecule type" value="Genomic_DNA"/>
</dbReference>
<feature type="compositionally biased region" description="Low complexity" evidence="5">
    <location>
        <begin position="235"/>
        <end position="253"/>
    </location>
</feature>
<accession>A0A1N5Z3N6</accession>
<dbReference type="GO" id="GO:0004550">
    <property type="term" value="F:nucleoside diphosphate kinase activity"/>
    <property type="evidence" value="ECO:0007669"/>
    <property type="project" value="TreeGrafter"/>
</dbReference>
<dbReference type="GO" id="GO:0006235">
    <property type="term" value="P:dTTP biosynthetic process"/>
    <property type="evidence" value="ECO:0007669"/>
    <property type="project" value="TreeGrafter"/>
</dbReference>